<keyword evidence="2" id="KW-0479">Metal-binding</keyword>
<dbReference type="Pfam" id="PF04828">
    <property type="entry name" value="GFA"/>
    <property type="match status" value="1"/>
</dbReference>
<dbReference type="PANTHER" id="PTHR33337:SF40">
    <property type="entry name" value="CENP-V_GFA DOMAIN-CONTAINING PROTEIN-RELATED"/>
    <property type="match status" value="1"/>
</dbReference>
<keyword evidence="4" id="KW-0456">Lyase</keyword>
<dbReference type="InterPro" id="IPR011057">
    <property type="entry name" value="Mss4-like_sf"/>
</dbReference>
<keyword evidence="3" id="KW-0862">Zinc</keyword>
<evidence type="ECO:0000259" key="5">
    <source>
        <dbReference type="PROSITE" id="PS51891"/>
    </source>
</evidence>
<dbReference type="SUPFAM" id="SSF51316">
    <property type="entry name" value="Mss4-like"/>
    <property type="match status" value="1"/>
</dbReference>
<proteinExistence type="inferred from homology"/>
<dbReference type="InterPro" id="IPR006913">
    <property type="entry name" value="CENP-V/GFA"/>
</dbReference>
<gene>
    <name evidence="6" type="ORF">V3391_04365</name>
</gene>
<accession>A0ABU7WD70</accession>
<evidence type="ECO:0000313" key="6">
    <source>
        <dbReference type="EMBL" id="MEF3081443.1"/>
    </source>
</evidence>
<dbReference type="PROSITE" id="PS51891">
    <property type="entry name" value="CENP_V_GFA"/>
    <property type="match status" value="1"/>
</dbReference>
<organism evidence="6 7">
    <name type="scientific">Luteimonas flava</name>
    <dbReference type="NCBI Taxonomy" id="3115822"/>
    <lineage>
        <taxon>Bacteria</taxon>
        <taxon>Pseudomonadati</taxon>
        <taxon>Pseudomonadota</taxon>
        <taxon>Gammaproteobacteria</taxon>
        <taxon>Lysobacterales</taxon>
        <taxon>Lysobacteraceae</taxon>
        <taxon>Luteimonas</taxon>
    </lineage>
</organism>
<sequence>MDPRTARCACGQLRIDVSGAPVRVSVCHCLDCQRRTGSAFGVQARFPAAATQVHGTHGEYIRIGDSGGRMRASFCPQCGSTVFYVVDAMPDLVAIPVGAFADPAFPAPDVSYYEERMHAWLTLDDDIRHEY</sequence>
<feature type="domain" description="CENP-V/GFA" evidence="5">
    <location>
        <begin position="4"/>
        <end position="114"/>
    </location>
</feature>
<dbReference type="EMBL" id="JAZHBM010000001">
    <property type="protein sequence ID" value="MEF3081443.1"/>
    <property type="molecule type" value="Genomic_DNA"/>
</dbReference>
<evidence type="ECO:0000256" key="4">
    <source>
        <dbReference type="ARBA" id="ARBA00023239"/>
    </source>
</evidence>
<evidence type="ECO:0000256" key="3">
    <source>
        <dbReference type="ARBA" id="ARBA00022833"/>
    </source>
</evidence>
<name>A0ABU7WD70_9GAMM</name>
<dbReference type="Gene3D" id="3.90.1590.10">
    <property type="entry name" value="glutathione-dependent formaldehyde- activating enzyme (gfa)"/>
    <property type="match status" value="1"/>
</dbReference>
<comment type="similarity">
    <text evidence="1">Belongs to the Gfa family.</text>
</comment>
<protein>
    <submittedName>
        <fullName evidence="6">GFA family protein</fullName>
    </submittedName>
</protein>
<evidence type="ECO:0000313" key="7">
    <source>
        <dbReference type="Proteomes" id="UP001358324"/>
    </source>
</evidence>
<evidence type="ECO:0000256" key="2">
    <source>
        <dbReference type="ARBA" id="ARBA00022723"/>
    </source>
</evidence>
<dbReference type="RefSeq" id="WP_332077183.1">
    <property type="nucleotide sequence ID" value="NZ_JAZHBM010000001.1"/>
</dbReference>
<comment type="caution">
    <text evidence="6">The sequence shown here is derived from an EMBL/GenBank/DDBJ whole genome shotgun (WGS) entry which is preliminary data.</text>
</comment>
<dbReference type="Proteomes" id="UP001358324">
    <property type="component" value="Unassembled WGS sequence"/>
</dbReference>
<keyword evidence="7" id="KW-1185">Reference proteome</keyword>
<reference evidence="6 7" key="1">
    <citation type="submission" date="2024-01" db="EMBL/GenBank/DDBJ databases">
        <title>Novel species of the genus Luteimonas isolated from rivers.</title>
        <authorList>
            <person name="Lu H."/>
        </authorList>
    </citation>
    <scope>NUCLEOTIDE SEQUENCE [LARGE SCALE GENOMIC DNA]</scope>
    <source>
        <strain evidence="6 7">SMYT11W</strain>
    </source>
</reference>
<dbReference type="PANTHER" id="PTHR33337">
    <property type="entry name" value="GFA DOMAIN-CONTAINING PROTEIN"/>
    <property type="match status" value="1"/>
</dbReference>
<evidence type="ECO:0000256" key="1">
    <source>
        <dbReference type="ARBA" id="ARBA00005495"/>
    </source>
</evidence>